<dbReference type="EMBL" id="DSPX01000246">
    <property type="protein sequence ID" value="HGG03531.1"/>
    <property type="molecule type" value="Genomic_DNA"/>
</dbReference>
<accession>A0A7C3VTK7</accession>
<dbReference type="PANTHER" id="PTHR42839">
    <property type="entry name" value="ISOCHORISMATE SYNTHASE ENTC"/>
    <property type="match status" value="1"/>
</dbReference>
<dbReference type="PANTHER" id="PTHR42839:SF2">
    <property type="entry name" value="ISOCHORISMATE SYNTHASE ENTC"/>
    <property type="match status" value="1"/>
</dbReference>
<dbReference type="GO" id="GO:0008909">
    <property type="term" value="F:isochorismate synthase activity"/>
    <property type="evidence" value="ECO:0007669"/>
    <property type="project" value="UniProtKB-EC"/>
</dbReference>
<dbReference type="Gene3D" id="3.60.120.10">
    <property type="entry name" value="Anthranilate synthase"/>
    <property type="match status" value="1"/>
</dbReference>
<gene>
    <name evidence="7" type="ORF">ENR15_23545</name>
</gene>
<dbReference type="SUPFAM" id="SSF56322">
    <property type="entry name" value="ADC synthase"/>
    <property type="match status" value="1"/>
</dbReference>
<evidence type="ECO:0000256" key="5">
    <source>
        <dbReference type="ARBA" id="ARBA00041564"/>
    </source>
</evidence>
<organism evidence="7">
    <name type="scientific">Planktothricoides sp. SpSt-374</name>
    <dbReference type="NCBI Taxonomy" id="2282167"/>
    <lineage>
        <taxon>Bacteria</taxon>
        <taxon>Bacillati</taxon>
        <taxon>Cyanobacteriota</taxon>
        <taxon>Cyanophyceae</taxon>
        <taxon>Oscillatoriophycideae</taxon>
        <taxon>Oscillatoriales</taxon>
        <taxon>Oscillatoriaceae</taxon>
        <taxon>Planktothricoides</taxon>
    </lineage>
</organism>
<comment type="catalytic activity">
    <reaction evidence="1">
        <text>chorismate = isochorismate</text>
        <dbReference type="Rhea" id="RHEA:18985"/>
        <dbReference type="ChEBI" id="CHEBI:29748"/>
        <dbReference type="ChEBI" id="CHEBI:29780"/>
        <dbReference type="EC" id="5.4.4.2"/>
    </reaction>
</comment>
<evidence type="ECO:0000256" key="3">
    <source>
        <dbReference type="ARBA" id="ARBA00012824"/>
    </source>
</evidence>
<proteinExistence type="inferred from homology"/>
<dbReference type="InterPro" id="IPR005801">
    <property type="entry name" value="ADC_synthase"/>
</dbReference>
<evidence type="ECO:0000256" key="4">
    <source>
        <dbReference type="ARBA" id="ARBA00023235"/>
    </source>
</evidence>
<evidence type="ECO:0000313" key="7">
    <source>
        <dbReference type="EMBL" id="HGG03531.1"/>
    </source>
</evidence>
<evidence type="ECO:0000256" key="1">
    <source>
        <dbReference type="ARBA" id="ARBA00000799"/>
    </source>
</evidence>
<dbReference type="EC" id="5.4.4.2" evidence="3"/>
<comment type="similarity">
    <text evidence="2">Belongs to the isochorismate synthase family.</text>
</comment>
<reference evidence="7" key="1">
    <citation type="journal article" date="2020" name="mSystems">
        <title>Genome- and Community-Level Interaction Insights into Carbon Utilization and Element Cycling Functions of Hydrothermarchaeota in Hydrothermal Sediment.</title>
        <authorList>
            <person name="Zhou Z."/>
            <person name="Liu Y."/>
            <person name="Xu W."/>
            <person name="Pan J."/>
            <person name="Luo Z.H."/>
            <person name="Li M."/>
        </authorList>
    </citation>
    <scope>NUCLEOTIDE SEQUENCE [LARGE SCALE GENOMIC DNA]</scope>
    <source>
        <strain evidence="7">SpSt-374</strain>
    </source>
</reference>
<dbReference type="NCBIfam" id="TIGR00543">
    <property type="entry name" value="isochor_syn"/>
    <property type="match status" value="1"/>
</dbReference>
<keyword evidence="4 7" id="KW-0413">Isomerase</keyword>
<name>A0A7C3VTK7_9CYAN</name>
<dbReference type="AlphaFoldDB" id="A0A7C3VTK7"/>
<sequence length="479" mass="52188">MPVSSSNANLLPDQEEILTVLAACQRQRQKNRTQIVSVSLEIPPVDPLLALDALSQPSRVRFYWQKGACAVAAVGAAVQFGVKNGRRGEGRFAGARDFITACLAHTVADGAIHLPFAGPHFFSAFTFFETTNPTETAPFPPATVFLPRWQVARCDNRCVLVANFRVSAEDNIELLSWKIWQKINQINGAKKFRLFTEGNGNGTAAMRKNWGEVANPENFQNAVRSALGEIGENQLQKIVLAHAVDVMKEGAFDPIASLHNLRQLYPDCYIFATSNGRGGHFIGASPERLLLIRDRHLVTDALAGSAARGVTPEADADLARSLLNSDKEQREHQFVIDFIADRLSHLGLTAQVSSGVRLRQLSNIQHLWTPMGATVPPEVHPLEILAQLHPTPAVAGVPRDIACAEIRRHEGFDRSLYAAPLGWIDARGNCEFIVGIRSALIEGNSARLYAGAGIVAGSDPAQELAEIQLKLKALLKSLV</sequence>
<evidence type="ECO:0000259" key="6">
    <source>
        <dbReference type="Pfam" id="PF00425"/>
    </source>
</evidence>
<evidence type="ECO:0000256" key="2">
    <source>
        <dbReference type="ARBA" id="ARBA00005297"/>
    </source>
</evidence>
<dbReference type="InterPro" id="IPR004561">
    <property type="entry name" value="IsoChor_synthase"/>
</dbReference>
<protein>
    <recommendedName>
        <fullName evidence="3">isochorismate synthase</fullName>
        <ecNumber evidence="3">5.4.4.2</ecNumber>
    </recommendedName>
    <alternativeName>
        <fullName evidence="5">Isochorismate mutase</fullName>
    </alternativeName>
</protein>
<dbReference type="InterPro" id="IPR015890">
    <property type="entry name" value="Chorismate_C"/>
</dbReference>
<comment type="caution">
    <text evidence="7">The sequence shown here is derived from an EMBL/GenBank/DDBJ whole genome shotgun (WGS) entry which is preliminary data.</text>
</comment>
<feature type="domain" description="Chorismate-utilising enzyme C-terminal" evidence="6">
    <location>
        <begin position="216"/>
        <end position="470"/>
    </location>
</feature>
<dbReference type="Pfam" id="PF00425">
    <property type="entry name" value="Chorismate_bind"/>
    <property type="match status" value="1"/>
</dbReference>